<feature type="compositionally biased region" description="Basic residues" evidence="1">
    <location>
        <begin position="551"/>
        <end position="566"/>
    </location>
</feature>
<feature type="region of interest" description="Disordered" evidence="1">
    <location>
        <begin position="202"/>
        <end position="229"/>
    </location>
</feature>
<sequence>TCPKSTGPAWRENVRAPAAAVAHKPAPVQSARRQGLHAAATLPPTCGATPKLFLTVLRLRPRLRPSTTFIERTNTRHLTSCWRSRTRRSWRVWPVDGEPRAQQRWQLHQGAAGDAGRRQQFLRLPAHVQRGDEPADNNTNNTLLTHIRSARSSTINEFVEIVLKACMSGLADEIISGGMVGKIADNFLKHIFVPQNEALLQSGSARTTRRRRRPDPATTPGRQEPPHLKAMRDPVESLAVWCVLTGRLRLAPYFLRQEDFDTIPQALLLAKILRSLGRRRDIEDVYANKATKMAITCEGIAMQALRSIKDVDVTPNNCLTMELVMLRARHLRRLQHLGAGGQGRIQQLRHHRHRALAIACGFVPLLLPAAAVPDAPLRAHEPDYVRLRPSSISESSGNADGRCRRMRSAPEASSEQGVALLQRRRRKQQKQPEEEQQPRPRLRPLAELLRLLPDPLRGDHQELLLGRLNVIDITAITCGFTAFALRIHNSTVHNPFQRYWSLVACAQPPPAWCTGCACSTLSVVLESLGPKLKMMSLIALQYPEGKSIQSTRHRRSRERQRDHPRHVPPTPSTPSWASTGSTTSCPATSATSPGRNINDGDEPDCVHPIGAVLGAHGILLLNVIVAMFSKTIDAIDSESKACGSSRSSTLSRSSTPGRRCAALQHPVGACATWRPSSGADCAAAPAPAEEQRGQPPLPLCRRGRARIPQPRVSRDTPARLQGCTCSACTTRRWPSATAARPSTAWCWTQEDLDEGNKIIFQQNSTALKRRSSSWMSLVKELKAISLRGPSNISNKRASVLAMPYIEEPRREEGP</sequence>
<reference evidence="3" key="1">
    <citation type="submission" date="2016-11" db="UniProtKB">
        <authorList>
            <consortium name="WormBaseParasite"/>
        </authorList>
    </citation>
    <scope>IDENTIFICATION</scope>
</reference>
<feature type="compositionally biased region" description="Low complexity" evidence="1">
    <location>
        <begin position="573"/>
        <end position="594"/>
    </location>
</feature>
<evidence type="ECO:0000256" key="1">
    <source>
        <dbReference type="SAM" id="MobiDB-lite"/>
    </source>
</evidence>
<evidence type="ECO:0000313" key="3">
    <source>
        <dbReference type="WBParaSite" id="maker-unitig_38241-snap-gene-0.2-mRNA-1"/>
    </source>
</evidence>
<protein>
    <submittedName>
        <fullName evidence="3">Calponin-homology (CH) domain-containing protein</fullName>
    </submittedName>
</protein>
<feature type="region of interest" description="Disordered" evidence="1">
    <location>
        <begin position="388"/>
        <end position="442"/>
    </location>
</feature>
<feature type="region of interest" description="Disordered" evidence="1">
    <location>
        <begin position="547"/>
        <end position="601"/>
    </location>
</feature>
<organism evidence="2 3">
    <name type="scientific">Macrostomum lignano</name>
    <dbReference type="NCBI Taxonomy" id="282301"/>
    <lineage>
        <taxon>Eukaryota</taxon>
        <taxon>Metazoa</taxon>
        <taxon>Spiralia</taxon>
        <taxon>Lophotrochozoa</taxon>
        <taxon>Platyhelminthes</taxon>
        <taxon>Rhabditophora</taxon>
        <taxon>Macrostomorpha</taxon>
        <taxon>Macrostomida</taxon>
        <taxon>Macrostomidae</taxon>
        <taxon>Macrostomum</taxon>
    </lineage>
</organism>
<evidence type="ECO:0000313" key="2">
    <source>
        <dbReference type="Proteomes" id="UP000095280"/>
    </source>
</evidence>
<dbReference type="WBParaSite" id="maker-unitig_38241-snap-gene-0.2-mRNA-1">
    <property type="protein sequence ID" value="maker-unitig_38241-snap-gene-0.2-mRNA-1"/>
    <property type="gene ID" value="maker-unitig_38241-snap-gene-0.2"/>
</dbReference>
<dbReference type="Proteomes" id="UP000095280">
    <property type="component" value="Unplaced"/>
</dbReference>
<proteinExistence type="predicted"/>
<accession>A0A1I8FKH2</accession>
<dbReference type="AlphaFoldDB" id="A0A1I8FKH2"/>
<feature type="region of interest" description="Disordered" evidence="1">
    <location>
        <begin position="681"/>
        <end position="702"/>
    </location>
</feature>
<keyword evidence="2" id="KW-1185">Reference proteome</keyword>
<name>A0A1I8FKH2_9PLAT</name>